<protein>
    <submittedName>
        <fullName evidence="1">Uncharacterized protein</fullName>
    </submittedName>
</protein>
<dbReference type="EMBL" id="MT141748">
    <property type="protein sequence ID" value="QJA69927.1"/>
    <property type="molecule type" value="Genomic_DNA"/>
</dbReference>
<reference evidence="1" key="1">
    <citation type="submission" date="2020-03" db="EMBL/GenBank/DDBJ databases">
        <title>The deep terrestrial virosphere.</title>
        <authorList>
            <person name="Holmfeldt K."/>
            <person name="Nilsson E."/>
            <person name="Simone D."/>
            <person name="Lopez-Fernandez M."/>
            <person name="Wu X."/>
            <person name="de Brujin I."/>
            <person name="Lundin D."/>
            <person name="Andersson A."/>
            <person name="Bertilsson S."/>
            <person name="Dopson M."/>
        </authorList>
    </citation>
    <scope>NUCLEOTIDE SEQUENCE</scope>
    <source>
        <strain evidence="1">MM415A04165</strain>
        <strain evidence="2">MM415B02293</strain>
    </source>
</reference>
<accession>A0A6M3JM51</accession>
<dbReference type="AlphaFoldDB" id="A0A6M3JM51"/>
<evidence type="ECO:0000313" key="1">
    <source>
        <dbReference type="EMBL" id="QJA69927.1"/>
    </source>
</evidence>
<sequence>MKVILTTRCGCRREMDFGWSIDELPPCIDLPLQKDYNYMLYLDDRISDMKTDIRRFKYIARGPYTAFYCEEIVS</sequence>
<gene>
    <name evidence="1" type="ORF">MM415A04165_0008</name>
    <name evidence="2" type="ORF">MM415B02293_0005</name>
</gene>
<dbReference type="EMBL" id="MT142548">
    <property type="protein sequence ID" value="QJA85009.1"/>
    <property type="molecule type" value="Genomic_DNA"/>
</dbReference>
<evidence type="ECO:0000313" key="2">
    <source>
        <dbReference type="EMBL" id="QJA85009.1"/>
    </source>
</evidence>
<organism evidence="1">
    <name type="scientific">viral metagenome</name>
    <dbReference type="NCBI Taxonomy" id="1070528"/>
    <lineage>
        <taxon>unclassified sequences</taxon>
        <taxon>metagenomes</taxon>
        <taxon>organismal metagenomes</taxon>
    </lineage>
</organism>
<name>A0A6M3JM51_9ZZZZ</name>
<proteinExistence type="predicted"/>